<comment type="caution">
    <text evidence="2">The sequence shown here is derived from an EMBL/GenBank/DDBJ whole genome shotgun (WGS) entry which is preliminary data.</text>
</comment>
<keyword evidence="3" id="KW-1185">Reference proteome</keyword>
<evidence type="ECO:0000256" key="1">
    <source>
        <dbReference type="SAM" id="MobiDB-lite"/>
    </source>
</evidence>
<sequence>MEWQVVQGSGGNSSGSGSGSSSKGLAHLTQRSRQGSPTQAPTTCRRLAPSARPAQAGVPGVPGCHGRYK</sequence>
<organism evidence="2 3">
    <name type="scientific">Colletotrichum plurivorum</name>
    <dbReference type="NCBI Taxonomy" id="2175906"/>
    <lineage>
        <taxon>Eukaryota</taxon>
        <taxon>Fungi</taxon>
        <taxon>Dikarya</taxon>
        <taxon>Ascomycota</taxon>
        <taxon>Pezizomycotina</taxon>
        <taxon>Sordariomycetes</taxon>
        <taxon>Hypocreomycetidae</taxon>
        <taxon>Glomerellales</taxon>
        <taxon>Glomerellaceae</taxon>
        <taxon>Colletotrichum</taxon>
        <taxon>Colletotrichum orchidearum species complex</taxon>
    </lineage>
</organism>
<protein>
    <submittedName>
        <fullName evidence="2">Uncharacterized protein</fullName>
    </submittedName>
</protein>
<feature type="compositionally biased region" description="Gly residues" evidence="1">
    <location>
        <begin position="8"/>
        <end position="18"/>
    </location>
</feature>
<dbReference type="EMBL" id="WIGO01000105">
    <property type="protein sequence ID" value="KAF6829638.1"/>
    <property type="molecule type" value="Genomic_DNA"/>
</dbReference>
<accession>A0A8H6NE82</accession>
<reference evidence="2" key="1">
    <citation type="journal article" date="2020" name="Phytopathology">
        <title>Genome Sequence Resources of Colletotrichum truncatum, C. plurivorum, C. musicola, and C. sojae: Four Species Pathogenic to Soybean (Glycine max).</title>
        <authorList>
            <person name="Rogerio F."/>
            <person name="Boufleur T.R."/>
            <person name="Ciampi-Guillardi M."/>
            <person name="Sukno S.A."/>
            <person name="Thon M.R."/>
            <person name="Massola Junior N.S."/>
            <person name="Baroncelli R."/>
        </authorList>
    </citation>
    <scope>NUCLEOTIDE SEQUENCE</scope>
    <source>
        <strain evidence="2">LFN00145</strain>
    </source>
</reference>
<dbReference type="Proteomes" id="UP000654918">
    <property type="component" value="Unassembled WGS sequence"/>
</dbReference>
<dbReference type="AlphaFoldDB" id="A0A8H6NE82"/>
<feature type="region of interest" description="Disordered" evidence="1">
    <location>
        <begin position="1"/>
        <end position="69"/>
    </location>
</feature>
<feature type="compositionally biased region" description="Polar residues" evidence="1">
    <location>
        <begin position="29"/>
        <end position="42"/>
    </location>
</feature>
<evidence type="ECO:0000313" key="2">
    <source>
        <dbReference type="EMBL" id="KAF6829638.1"/>
    </source>
</evidence>
<proteinExistence type="predicted"/>
<name>A0A8H6NE82_9PEZI</name>
<gene>
    <name evidence="2" type="ORF">CPLU01_07829</name>
</gene>
<evidence type="ECO:0000313" key="3">
    <source>
        <dbReference type="Proteomes" id="UP000654918"/>
    </source>
</evidence>